<evidence type="ECO:0000313" key="2">
    <source>
        <dbReference type="Proteomes" id="UP000790347"/>
    </source>
</evidence>
<dbReference type="Proteomes" id="UP000790347">
    <property type="component" value="Unassembled WGS sequence"/>
</dbReference>
<proteinExistence type="predicted"/>
<comment type="caution">
    <text evidence="1">The sequence shown here is derived from an EMBL/GenBank/DDBJ whole genome shotgun (WGS) entry which is preliminary data.</text>
</comment>
<sequence length="86" mass="9655">MNCSDIYTIIIVGQIPGRTIEQNLTSEARDGFAMVPEECLSSKTSRAKRVTVLRCPGDYVLVRDRQMANPENQYKHKNKAINAGNQ</sequence>
<dbReference type="AlphaFoldDB" id="A0A922KSP8"/>
<organism evidence="1 2">
    <name type="scientific">Dermatophagoides farinae</name>
    <name type="common">American house dust mite</name>
    <dbReference type="NCBI Taxonomy" id="6954"/>
    <lineage>
        <taxon>Eukaryota</taxon>
        <taxon>Metazoa</taxon>
        <taxon>Ecdysozoa</taxon>
        <taxon>Arthropoda</taxon>
        <taxon>Chelicerata</taxon>
        <taxon>Arachnida</taxon>
        <taxon>Acari</taxon>
        <taxon>Acariformes</taxon>
        <taxon>Sarcoptiformes</taxon>
        <taxon>Astigmata</taxon>
        <taxon>Psoroptidia</taxon>
        <taxon>Analgoidea</taxon>
        <taxon>Pyroglyphidae</taxon>
        <taxon>Dermatophagoidinae</taxon>
        <taxon>Dermatophagoides</taxon>
    </lineage>
</organism>
<dbReference type="EMBL" id="ASGP02000008">
    <property type="protein sequence ID" value="KAH9493528.1"/>
    <property type="molecule type" value="Genomic_DNA"/>
</dbReference>
<reference evidence="1" key="1">
    <citation type="submission" date="2013-05" db="EMBL/GenBank/DDBJ databases">
        <authorList>
            <person name="Yim A.K.Y."/>
            <person name="Chan T.F."/>
            <person name="Ji K.M."/>
            <person name="Liu X.Y."/>
            <person name="Zhou J.W."/>
            <person name="Li R.Q."/>
            <person name="Yang K.Y."/>
            <person name="Li J."/>
            <person name="Li M."/>
            <person name="Law P.T.W."/>
            <person name="Wu Y.L."/>
            <person name="Cai Z.L."/>
            <person name="Qin H."/>
            <person name="Bao Y."/>
            <person name="Leung R.K.K."/>
            <person name="Ng P.K.S."/>
            <person name="Zou J."/>
            <person name="Zhong X.J."/>
            <person name="Ran P.X."/>
            <person name="Zhong N.S."/>
            <person name="Liu Z.G."/>
            <person name="Tsui S.K.W."/>
        </authorList>
    </citation>
    <scope>NUCLEOTIDE SEQUENCE</scope>
    <source>
        <strain evidence="1">Derf</strain>
        <tissue evidence="1">Whole organism</tissue>
    </source>
</reference>
<keyword evidence="2" id="KW-1185">Reference proteome</keyword>
<reference evidence="1" key="2">
    <citation type="journal article" date="2022" name="Res Sq">
        <title>Comparative Genomics Reveals Insights into the Divergent Evolution of Astigmatic Mites and Household Pest Adaptations.</title>
        <authorList>
            <person name="Xiong Q."/>
            <person name="Wan A.T.-Y."/>
            <person name="Liu X.-Y."/>
            <person name="Fung C.S.-H."/>
            <person name="Xiao X."/>
            <person name="Malainual N."/>
            <person name="Hou J."/>
            <person name="Wang L."/>
            <person name="Wang M."/>
            <person name="Yang K."/>
            <person name="Cui Y."/>
            <person name="Leung E."/>
            <person name="Nong W."/>
            <person name="Shin S.-K."/>
            <person name="Au S."/>
            <person name="Jeong K.Y."/>
            <person name="Chew F.T."/>
            <person name="Hui J."/>
            <person name="Leung T.F."/>
            <person name="Tungtrongchitr A."/>
            <person name="Zhong N."/>
            <person name="Liu Z."/>
            <person name="Tsui S."/>
        </authorList>
    </citation>
    <scope>NUCLEOTIDE SEQUENCE</scope>
    <source>
        <strain evidence="1">Derf</strain>
        <tissue evidence="1">Whole organism</tissue>
    </source>
</reference>
<gene>
    <name evidence="1" type="ORF">DERF_014269</name>
</gene>
<protein>
    <submittedName>
        <fullName evidence="1">Uncharacterized protein</fullName>
    </submittedName>
</protein>
<evidence type="ECO:0000313" key="1">
    <source>
        <dbReference type="EMBL" id="KAH9493528.1"/>
    </source>
</evidence>
<accession>A0A922KSP8</accession>
<name>A0A922KSP8_DERFA</name>